<protein>
    <submittedName>
        <fullName evidence="1">Uncharacterized protein</fullName>
    </submittedName>
</protein>
<reference evidence="1 2" key="1">
    <citation type="submission" date="2021-06" db="EMBL/GenBank/DDBJ databases">
        <title>Staphylococcus lentus K169 genome sequencing.</title>
        <authorList>
            <person name="Sundareshan S."/>
            <person name="Akhila D.S."/>
            <person name="Prachi D."/>
            <person name="Sivakumar R."/>
            <person name="Rajendhran J."/>
            <person name="Isloor S."/>
            <person name="Hegde N.R."/>
        </authorList>
    </citation>
    <scope>NUCLEOTIDE SEQUENCE [LARGE SCALE GENOMIC DNA]</scope>
    <source>
        <strain evidence="1 2">K169</strain>
    </source>
</reference>
<dbReference type="RefSeq" id="WP_216683342.1">
    <property type="nucleotide sequence ID" value="NZ_JAHLZN010000004.1"/>
</dbReference>
<comment type="caution">
    <text evidence="1">The sequence shown here is derived from an EMBL/GenBank/DDBJ whole genome shotgun (WGS) entry which is preliminary data.</text>
</comment>
<gene>
    <name evidence="1" type="ORF">KQ656_03725</name>
</gene>
<evidence type="ECO:0000313" key="2">
    <source>
        <dbReference type="Proteomes" id="UP000770161"/>
    </source>
</evidence>
<dbReference type="Proteomes" id="UP000770161">
    <property type="component" value="Unassembled WGS sequence"/>
</dbReference>
<accession>A0ABS6GUD3</accession>
<keyword evidence="2" id="KW-1185">Reference proteome</keyword>
<name>A0ABS6GUD3_MAMLE</name>
<evidence type="ECO:0000313" key="1">
    <source>
        <dbReference type="EMBL" id="MBU6113050.1"/>
    </source>
</evidence>
<proteinExistence type="predicted"/>
<dbReference type="EMBL" id="JAHLZN010000004">
    <property type="protein sequence ID" value="MBU6113050.1"/>
    <property type="molecule type" value="Genomic_DNA"/>
</dbReference>
<sequence>MMKSKYIKIFAIIKEIPRFKNLKYNVIDTKEIVKLPTINKQAVTKNIILNLT</sequence>
<organism evidence="1 2">
    <name type="scientific">Mammaliicoccus lentus</name>
    <name type="common">Staphylococcus lentus</name>
    <dbReference type="NCBI Taxonomy" id="42858"/>
    <lineage>
        <taxon>Bacteria</taxon>
        <taxon>Bacillati</taxon>
        <taxon>Bacillota</taxon>
        <taxon>Bacilli</taxon>
        <taxon>Bacillales</taxon>
        <taxon>Staphylococcaceae</taxon>
        <taxon>Mammaliicoccus</taxon>
    </lineage>
</organism>